<proteinExistence type="predicted"/>
<reference evidence="10 11" key="1">
    <citation type="submission" date="2023-04" db="EMBL/GenBank/DDBJ databases">
        <title>Draft genome sequence of Saccharopolyspora sp. TS4A08 isolated from sweet potato rhizospheric soil.</title>
        <authorList>
            <person name="Suksaard P."/>
            <person name="Duangmal K."/>
        </authorList>
    </citation>
    <scope>NUCLEOTIDE SEQUENCE [LARGE SCALE GENOMIC DNA]</scope>
    <source>
        <strain evidence="10 11">TS4A08</strain>
    </source>
</reference>
<evidence type="ECO:0000256" key="7">
    <source>
        <dbReference type="ARBA" id="ARBA00023291"/>
    </source>
</evidence>
<dbReference type="PRINTS" id="PR00352">
    <property type="entry name" value="3FE4SFRDOXIN"/>
</dbReference>
<dbReference type="PROSITE" id="PS51379">
    <property type="entry name" value="4FE4S_FER_2"/>
    <property type="match status" value="1"/>
</dbReference>
<keyword evidence="3 8" id="KW-0479">Metal-binding</keyword>
<evidence type="ECO:0000256" key="4">
    <source>
        <dbReference type="ARBA" id="ARBA00022982"/>
    </source>
</evidence>
<dbReference type="InterPro" id="IPR017896">
    <property type="entry name" value="4Fe4S_Fe-S-bd"/>
</dbReference>
<keyword evidence="4 8" id="KW-0249">Electron transport</keyword>
<feature type="domain" description="4Fe-4S ferredoxin-type" evidence="9">
    <location>
        <begin position="2"/>
        <end position="30"/>
    </location>
</feature>
<dbReference type="PANTHER" id="PTHR36923:SF3">
    <property type="entry name" value="FERREDOXIN"/>
    <property type="match status" value="1"/>
</dbReference>
<gene>
    <name evidence="10" type="ORF">QFW96_27085</name>
</gene>
<dbReference type="EMBL" id="JASAOF010000027">
    <property type="protein sequence ID" value="MDI2032313.1"/>
    <property type="molecule type" value="Genomic_DNA"/>
</dbReference>
<dbReference type="SUPFAM" id="SSF54862">
    <property type="entry name" value="4Fe-4S ferredoxins"/>
    <property type="match status" value="1"/>
</dbReference>
<name>A0ABT6PWC4_9PSEU</name>
<dbReference type="InterPro" id="IPR001080">
    <property type="entry name" value="3Fe4S_ferredoxin"/>
</dbReference>
<sequence>MTQIVVDTEKCVGAAQCVLSAPDLFDQDDDGFVLVLEENPAGELARSATTAATLCPSQAITVQD</sequence>
<comment type="caution">
    <text evidence="10">The sequence shown here is derived from an EMBL/GenBank/DDBJ whole genome shotgun (WGS) entry which is preliminary data.</text>
</comment>
<evidence type="ECO:0000256" key="1">
    <source>
        <dbReference type="ARBA" id="ARBA00001927"/>
    </source>
</evidence>
<evidence type="ECO:0000256" key="6">
    <source>
        <dbReference type="ARBA" id="ARBA00023014"/>
    </source>
</evidence>
<keyword evidence="5 8" id="KW-0408">Iron</keyword>
<evidence type="ECO:0000313" key="10">
    <source>
        <dbReference type="EMBL" id="MDI2032313.1"/>
    </source>
</evidence>
<evidence type="ECO:0000256" key="2">
    <source>
        <dbReference type="ARBA" id="ARBA00022448"/>
    </source>
</evidence>
<keyword evidence="6 8" id="KW-0411">Iron-sulfur</keyword>
<accession>A0ABT6PWC4</accession>
<dbReference type="Proteomes" id="UP001237595">
    <property type="component" value="Unassembled WGS sequence"/>
</dbReference>
<dbReference type="PANTHER" id="PTHR36923">
    <property type="entry name" value="FERREDOXIN"/>
    <property type="match status" value="1"/>
</dbReference>
<comment type="function">
    <text evidence="8">Ferredoxins are iron-sulfur proteins that transfer electrons in a wide variety of metabolic reactions.</text>
</comment>
<organism evidence="10 11">
    <name type="scientific">Saccharopolyspora ipomoeae</name>
    <dbReference type="NCBI Taxonomy" id="3042027"/>
    <lineage>
        <taxon>Bacteria</taxon>
        <taxon>Bacillati</taxon>
        <taxon>Actinomycetota</taxon>
        <taxon>Actinomycetes</taxon>
        <taxon>Pseudonocardiales</taxon>
        <taxon>Pseudonocardiaceae</taxon>
        <taxon>Saccharopolyspora</taxon>
    </lineage>
</organism>
<evidence type="ECO:0000313" key="11">
    <source>
        <dbReference type="Proteomes" id="UP001237595"/>
    </source>
</evidence>
<evidence type="ECO:0000259" key="9">
    <source>
        <dbReference type="PROSITE" id="PS51379"/>
    </source>
</evidence>
<comment type="cofactor">
    <cofactor evidence="1">
        <name>[3Fe-4S] cluster</name>
        <dbReference type="ChEBI" id="CHEBI:21137"/>
    </cofactor>
</comment>
<evidence type="ECO:0000256" key="3">
    <source>
        <dbReference type="ARBA" id="ARBA00022723"/>
    </source>
</evidence>
<dbReference type="RefSeq" id="WP_281458569.1">
    <property type="nucleotide sequence ID" value="NZ_JASAOF010000027.1"/>
</dbReference>
<keyword evidence="2 8" id="KW-0813">Transport</keyword>
<dbReference type="Gene3D" id="3.30.70.20">
    <property type="match status" value="1"/>
</dbReference>
<evidence type="ECO:0000256" key="5">
    <source>
        <dbReference type="ARBA" id="ARBA00023004"/>
    </source>
</evidence>
<evidence type="ECO:0000256" key="8">
    <source>
        <dbReference type="RuleBase" id="RU368020"/>
    </source>
</evidence>
<dbReference type="InterPro" id="IPR051269">
    <property type="entry name" value="Fe-S_cluster_ET"/>
</dbReference>
<keyword evidence="7" id="KW-0003">3Fe-4S</keyword>
<dbReference type="Pfam" id="PF13370">
    <property type="entry name" value="Fer4_13"/>
    <property type="match status" value="1"/>
</dbReference>
<keyword evidence="11" id="KW-1185">Reference proteome</keyword>
<protein>
    <recommendedName>
        <fullName evidence="8">Ferredoxin</fullName>
    </recommendedName>
</protein>